<dbReference type="OrthoDB" id="5396681at2759"/>
<feature type="transmembrane region" description="Helical" evidence="2">
    <location>
        <begin position="496"/>
        <end position="517"/>
    </location>
</feature>
<protein>
    <recommendedName>
        <fullName evidence="3">CorA-like transporter domain-containing protein</fullName>
    </recommendedName>
</protein>
<dbReference type="RefSeq" id="XP_007804387.1">
    <property type="nucleotide sequence ID" value="XM_007806196.1"/>
</dbReference>
<dbReference type="Proteomes" id="UP000019373">
    <property type="component" value="Unassembled WGS sequence"/>
</dbReference>
<feature type="region of interest" description="Disordered" evidence="1">
    <location>
        <begin position="317"/>
        <end position="347"/>
    </location>
</feature>
<accession>U1GD16</accession>
<dbReference type="eggNOG" id="ENOG502SJEH">
    <property type="taxonomic scope" value="Eukaryota"/>
</dbReference>
<evidence type="ECO:0000259" key="3">
    <source>
        <dbReference type="Pfam" id="PF26616"/>
    </source>
</evidence>
<dbReference type="HOGENOM" id="CLU_025521_0_0_1"/>
<feature type="domain" description="CorA-like transporter" evidence="3">
    <location>
        <begin position="26"/>
        <end position="204"/>
    </location>
</feature>
<dbReference type="AlphaFoldDB" id="U1GD16"/>
<evidence type="ECO:0000256" key="1">
    <source>
        <dbReference type="SAM" id="MobiDB-lite"/>
    </source>
</evidence>
<feature type="compositionally biased region" description="Acidic residues" evidence="1">
    <location>
        <begin position="330"/>
        <end position="343"/>
    </location>
</feature>
<reference evidence="5" key="1">
    <citation type="journal article" date="2014" name="BMC Genomics">
        <title>Genome characteristics reveal the impact of lichenization on lichen-forming fungus Endocarpon pusillum Hedwig (Verrucariales, Ascomycota).</title>
        <authorList>
            <person name="Wang Y.-Y."/>
            <person name="Liu B."/>
            <person name="Zhang X.-Y."/>
            <person name="Zhou Q.-M."/>
            <person name="Zhang T."/>
            <person name="Li H."/>
            <person name="Yu Y.-F."/>
            <person name="Zhang X.-L."/>
            <person name="Hao X.-Y."/>
            <person name="Wang M."/>
            <person name="Wang L."/>
            <person name="Wei J.-C."/>
        </authorList>
    </citation>
    <scope>NUCLEOTIDE SEQUENCE [LARGE SCALE GENOMIC DNA]</scope>
    <source>
        <strain evidence="5">Z07020 / HMAS-L-300199</strain>
    </source>
</reference>
<gene>
    <name evidence="4" type="ORF">EPUS_08769</name>
</gene>
<dbReference type="Pfam" id="PF26616">
    <property type="entry name" value="CorA-like"/>
    <property type="match status" value="1"/>
</dbReference>
<feature type="transmembrane region" description="Helical" evidence="2">
    <location>
        <begin position="550"/>
        <end position="572"/>
    </location>
</feature>
<keyword evidence="2" id="KW-0472">Membrane</keyword>
<sequence length="591" mass="68222">MEASLAWYSNAKICTGKLGDHALDIHALAAIGHRLKEHADRLFTEETEAKVDFLDLGNNAEDFWPSCIGSVQRLREHLGLFPCPSRHGHRCRFLFLHAAHSRDRLKISQEMLMLSFSHLQVVPEFIDFLFPFGFQENAEDFYFSGFRHKTRLHERLPNKAPTARSVVGDYQICWNLKSVEPSDSEEWSIRHCAVHHSFHMKQGHLDKSDFKSMDRAFEASLEIHLMFCGWSAENWRWYINYLEDKFQQMTRRAFSAPVRVPIIPATDTEQFSPKPRTNTGGTERSKFSMFSWTQSQSMEKSSPTAVKKQQLPTPQTFMSQGTAVSQPLPPDDDDDDDDDDDKELEVPLASTDIKIDDENRDFSFGKLRKVHQIAEKVNEAILVLKQNISVLAQLRQYYRSLPRRKGFPQDLVDSCKSAIDGFEFTLEGLESDMNSQILRLETLLRLLEDRKTLLRNVLEYQNTQANKYSTKSIFTMTEDMNDIARKTKIETVSMKVITLVTLFFLPGTFTSVGHHFLVTLMSTSIFQPNASDNSKSEGPNPYAHLNPLQIYLILSLPLTVVTLLFWAGFHFWEMRQEQRKKRRHKATGWQV</sequence>
<dbReference type="GeneID" id="19243612"/>
<keyword evidence="2" id="KW-0812">Transmembrane</keyword>
<dbReference type="OMA" id="EWCAENW"/>
<proteinExistence type="predicted"/>
<dbReference type="EMBL" id="KE721365">
    <property type="protein sequence ID" value="ERF69958.1"/>
    <property type="molecule type" value="Genomic_DNA"/>
</dbReference>
<feature type="compositionally biased region" description="Polar residues" evidence="1">
    <location>
        <begin position="267"/>
        <end position="285"/>
    </location>
</feature>
<organism evidence="4 5">
    <name type="scientific">Endocarpon pusillum (strain Z07020 / HMAS-L-300199)</name>
    <name type="common">Lichen-forming fungus</name>
    <dbReference type="NCBI Taxonomy" id="1263415"/>
    <lineage>
        <taxon>Eukaryota</taxon>
        <taxon>Fungi</taxon>
        <taxon>Dikarya</taxon>
        <taxon>Ascomycota</taxon>
        <taxon>Pezizomycotina</taxon>
        <taxon>Eurotiomycetes</taxon>
        <taxon>Chaetothyriomycetidae</taxon>
        <taxon>Verrucariales</taxon>
        <taxon>Verrucariaceae</taxon>
        <taxon>Endocarpon</taxon>
    </lineage>
</organism>
<dbReference type="InterPro" id="IPR058257">
    <property type="entry name" value="CorA-like_dom"/>
</dbReference>
<feature type="region of interest" description="Disordered" evidence="1">
    <location>
        <begin position="265"/>
        <end position="285"/>
    </location>
</feature>
<keyword evidence="5" id="KW-1185">Reference proteome</keyword>
<evidence type="ECO:0000313" key="5">
    <source>
        <dbReference type="Proteomes" id="UP000019373"/>
    </source>
</evidence>
<evidence type="ECO:0000313" key="4">
    <source>
        <dbReference type="EMBL" id="ERF69958.1"/>
    </source>
</evidence>
<evidence type="ECO:0000256" key="2">
    <source>
        <dbReference type="SAM" id="Phobius"/>
    </source>
</evidence>
<name>U1GD16_ENDPU</name>
<keyword evidence="2" id="KW-1133">Transmembrane helix</keyword>